<keyword evidence="5 9" id="KW-0472">Membrane</keyword>
<evidence type="ECO:0000256" key="4">
    <source>
        <dbReference type="ARBA" id="ARBA00022989"/>
    </source>
</evidence>
<dbReference type="InterPro" id="IPR013783">
    <property type="entry name" value="Ig-like_fold"/>
</dbReference>
<dbReference type="InterPro" id="IPR003599">
    <property type="entry name" value="Ig_sub"/>
</dbReference>
<dbReference type="OMA" id="TEMSGYY"/>
<dbReference type="SMART" id="SM00408">
    <property type="entry name" value="IGc2"/>
    <property type="match status" value="2"/>
</dbReference>
<evidence type="ECO:0000256" key="7">
    <source>
        <dbReference type="ARBA" id="ARBA00023319"/>
    </source>
</evidence>
<feature type="domain" description="Ig-like" evidence="11">
    <location>
        <begin position="26"/>
        <end position="136"/>
    </location>
</feature>
<accession>A0A8C5NJK8</accession>
<feature type="signal peptide" evidence="10">
    <location>
        <begin position="1"/>
        <end position="26"/>
    </location>
</feature>
<evidence type="ECO:0000256" key="6">
    <source>
        <dbReference type="ARBA" id="ARBA00023157"/>
    </source>
</evidence>
<sequence length="297" mass="32564">EEGKEMLLFLLSAAFILFLVLVSAHALTVEAPERQIQVARGRNATLRCNFKTNSAVDRGDLVVWKKIDSKVDAMTRYFDGLVQYGEGYDHRLQFTGDAASGDISVTMGAVTMQDNGTYVCSVRLRADPPQIPKSILQLLLVAPSKPECKILGTAEYGQTINLTCASQEGSPAPKYTWKSFNVQNEPRPLAYTEGQQITLKNISADTSGFYICTSTNVVGTEFCNMTVSVVPPSMNIALYAGIIGGVVAAIVVIGIIAYCCCCRESKDTDYEMTNEPSRQMPPRHENEGEYVESEENE</sequence>
<dbReference type="FunFam" id="2.60.40.10:FF:000095">
    <property type="entry name" value="immunoglobulin superfamily member 11 isoform X1"/>
    <property type="match status" value="1"/>
</dbReference>
<reference evidence="12" key="1">
    <citation type="submission" date="2025-08" db="UniProtKB">
        <authorList>
            <consortium name="Ensembl"/>
        </authorList>
    </citation>
    <scope>IDENTIFICATION</scope>
</reference>
<dbReference type="Proteomes" id="UP000694408">
    <property type="component" value="Unplaced"/>
</dbReference>
<evidence type="ECO:0000256" key="5">
    <source>
        <dbReference type="ARBA" id="ARBA00023136"/>
    </source>
</evidence>
<dbReference type="AlphaFoldDB" id="A0A8C5NJK8"/>
<evidence type="ECO:0000259" key="11">
    <source>
        <dbReference type="PROSITE" id="PS50835"/>
    </source>
</evidence>
<dbReference type="SMART" id="SM00406">
    <property type="entry name" value="IGv"/>
    <property type="match status" value="1"/>
</dbReference>
<dbReference type="PROSITE" id="PS50835">
    <property type="entry name" value="IG_LIKE"/>
    <property type="match status" value="2"/>
</dbReference>
<evidence type="ECO:0000256" key="2">
    <source>
        <dbReference type="ARBA" id="ARBA00022692"/>
    </source>
</evidence>
<feature type="compositionally biased region" description="Acidic residues" evidence="8">
    <location>
        <begin position="288"/>
        <end position="297"/>
    </location>
</feature>
<keyword evidence="13" id="KW-1185">Reference proteome</keyword>
<evidence type="ECO:0000313" key="13">
    <source>
        <dbReference type="Proteomes" id="UP000694408"/>
    </source>
</evidence>
<evidence type="ECO:0000256" key="8">
    <source>
        <dbReference type="SAM" id="MobiDB-lite"/>
    </source>
</evidence>
<feature type="chain" id="PRO_5034830694" evidence="10">
    <location>
        <begin position="27"/>
        <end position="297"/>
    </location>
</feature>
<dbReference type="PANTHER" id="PTHR44969:SF1">
    <property type="entry name" value="CELL SURFACE A33 ANTIGEN"/>
    <property type="match status" value="1"/>
</dbReference>
<keyword evidence="4 9" id="KW-1133">Transmembrane helix</keyword>
<evidence type="ECO:0000256" key="3">
    <source>
        <dbReference type="ARBA" id="ARBA00022729"/>
    </source>
</evidence>
<dbReference type="InterPro" id="IPR007110">
    <property type="entry name" value="Ig-like_dom"/>
</dbReference>
<feature type="region of interest" description="Disordered" evidence="8">
    <location>
        <begin position="271"/>
        <end position="297"/>
    </location>
</feature>
<dbReference type="GO" id="GO:0005886">
    <property type="term" value="C:plasma membrane"/>
    <property type="evidence" value="ECO:0007669"/>
    <property type="project" value="InterPro"/>
</dbReference>
<feature type="transmembrane region" description="Helical" evidence="9">
    <location>
        <begin position="236"/>
        <end position="260"/>
    </location>
</feature>
<name>A0A8C5NJK8_JUNHY</name>
<reference evidence="12" key="2">
    <citation type="submission" date="2025-09" db="UniProtKB">
        <authorList>
            <consortium name="Ensembl"/>
        </authorList>
    </citation>
    <scope>IDENTIFICATION</scope>
</reference>
<proteinExistence type="predicted"/>
<dbReference type="PANTHER" id="PTHR44969">
    <property type="entry name" value="CELL SURFACE A33 ANTIGEN"/>
    <property type="match status" value="1"/>
</dbReference>
<dbReference type="Ensembl" id="ENSJHYT00000004167.1">
    <property type="protein sequence ID" value="ENSJHYP00000003373.1"/>
    <property type="gene ID" value="ENSJHYG00000002686.1"/>
</dbReference>
<evidence type="ECO:0000256" key="9">
    <source>
        <dbReference type="SAM" id="Phobius"/>
    </source>
</evidence>
<dbReference type="SMART" id="SM00409">
    <property type="entry name" value="IG"/>
    <property type="match status" value="2"/>
</dbReference>
<dbReference type="InterPro" id="IPR042474">
    <property type="entry name" value="A33"/>
</dbReference>
<protein>
    <submittedName>
        <fullName evidence="12">Glycoprotein A33</fullName>
    </submittedName>
</protein>
<dbReference type="InterPro" id="IPR003598">
    <property type="entry name" value="Ig_sub2"/>
</dbReference>
<keyword evidence="2 9" id="KW-0812">Transmembrane</keyword>
<feature type="domain" description="Ig-like" evidence="11">
    <location>
        <begin position="146"/>
        <end position="228"/>
    </location>
</feature>
<comment type="subcellular location">
    <subcellularLocation>
        <location evidence="1">Membrane</location>
        <topology evidence="1">Single-pass type I membrane protein</topology>
    </subcellularLocation>
</comment>
<organism evidence="12 13">
    <name type="scientific">Junco hyemalis</name>
    <name type="common">Dark-eyed junco</name>
    <dbReference type="NCBI Taxonomy" id="40217"/>
    <lineage>
        <taxon>Eukaryota</taxon>
        <taxon>Metazoa</taxon>
        <taxon>Chordata</taxon>
        <taxon>Craniata</taxon>
        <taxon>Vertebrata</taxon>
        <taxon>Euteleostomi</taxon>
        <taxon>Archelosauria</taxon>
        <taxon>Archosauria</taxon>
        <taxon>Dinosauria</taxon>
        <taxon>Saurischia</taxon>
        <taxon>Theropoda</taxon>
        <taxon>Coelurosauria</taxon>
        <taxon>Aves</taxon>
        <taxon>Neognathae</taxon>
        <taxon>Neoaves</taxon>
        <taxon>Telluraves</taxon>
        <taxon>Australaves</taxon>
        <taxon>Passeriformes</taxon>
        <taxon>Passerellidae</taxon>
        <taxon>Junco</taxon>
    </lineage>
</organism>
<dbReference type="Pfam" id="PF13927">
    <property type="entry name" value="Ig_3"/>
    <property type="match status" value="1"/>
</dbReference>
<keyword evidence="3 10" id="KW-0732">Signal</keyword>
<dbReference type="InterPro" id="IPR036179">
    <property type="entry name" value="Ig-like_dom_sf"/>
</dbReference>
<keyword evidence="6" id="KW-1015">Disulfide bond</keyword>
<evidence type="ECO:0000256" key="10">
    <source>
        <dbReference type="SAM" id="SignalP"/>
    </source>
</evidence>
<keyword evidence="7" id="KW-0393">Immunoglobulin domain</keyword>
<dbReference type="Gene3D" id="2.60.40.10">
    <property type="entry name" value="Immunoglobulins"/>
    <property type="match status" value="2"/>
</dbReference>
<evidence type="ECO:0000313" key="12">
    <source>
        <dbReference type="Ensembl" id="ENSJHYP00000003373.1"/>
    </source>
</evidence>
<dbReference type="SUPFAM" id="SSF48726">
    <property type="entry name" value="Immunoglobulin"/>
    <property type="match status" value="2"/>
</dbReference>
<dbReference type="InterPro" id="IPR013106">
    <property type="entry name" value="Ig_V-set"/>
</dbReference>
<evidence type="ECO:0000256" key="1">
    <source>
        <dbReference type="ARBA" id="ARBA00004479"/>
    </source>
</evidence>
<dbReference type="Pfam" id="PF07686">
    <property type="entry name" value="V-set"/>
    <property type="match status" value="1"/>
</dbReference>